<comment type="subcellular location">
    <subcellularLocation>
        <location evidence="1">Cell membrane</location>
        <topology evidence="1">Multi-pass membrane protein</topology>
    </subcellularLocation>
</comment>
<feature type="transmembrane region" description="Helical" evidence="10">
    <location>
        <begin position="149"/>
        <end position="167"/>
    </location>
</feature>
<organism evidence="11 12">
    <name type="scientific">Candidatus Scatomonas pullistercoris</name>
    <dbReference type="NCBI Taxonomy" id="2840920"/>
    <lineage>
        <taxon>Bacteria</taxon>
        <taxon>Bacillati</taxon>
        <taxon>Bacillota</taxon>
        <taxon>Clostridia</taxon>
        <taxon>Lachnospirales</taxon>
        <taxon>Lachnospiraceae</taxon>
        <taxon>Lachnospiraceae incertae sedis</taxon>
        <taxon>Candidatus Scatomonas</taxon>
    </lineage>
</organism>
<dbReference type="PANTHER" id="PTHR13285">
    <property type="entry name" value="ACYLTRANSFERASE"/>
    <property type="match status" value="1"/>
</dbReference>
<dbReference type="InterPro" id="IPR024194">
    <property type="entry name" value="Ac/AlaTfrase_AlgI/DltB"/>
</dbReference>
<dbReference type="GO" id="GO:0042121">
    <property type="term" value="P:alginic acid biosynthetic process"/>
    <property type="evidence" value="ECO:0007669"/>
    <property type="project" value="InterPro"/>
</dbReference>
<dbReference type="InterPro" id="IPR004299">
    <property type="entry name" value="MBOAT_fam"/>
</dbReference>
<evidence type="ECO:0000256" key="4">
    <source>
        <dbReference type="ARBA" id="ARBA00022679"/>
    </source>
</evidence>
<evidence type="ECO:0000256" key="10">
    <source>
        <dbReference type="SAM" id="Phobius"/>
    </source>
</evidence>
<feature type="transmembrane region" description="Helical" evidence="10">
    <location>
        <begin position="7"/>
        <end position="23"/>
    </location>
</feature>
<sequence length="467" mass="53187">MVFSSIPFLYYFLPAVLLVYFLVPKKAKNAVLLLASLFFYGYGEPRFLLLMGLFIALGYGAAVLMEQCRERRSRKCVLVLSVLLSLGMLAWFKYAGFFADSIRKVTGLPVPVLHIALPVGISFYTFQILSYVLDVYWERFPAEKNLLRFACYVSMFPQLIAGPIVRFPEVSAQLRERETDPEQIYGGIRRFLAGLGKKVLLADQLYRLCEIFQQTEEKSLLFYWMYAAAFALYVYYDFSGYSDMAIGLGRILGFSFPENFRYPFVSRSAAEFWRRWHMTLGGWFRDYVYIPLGGSRNGKGKWLRNLLIVWILTGLWHGAAWNFVLWGLFFAGLIAAEKLWYGKYLEKIPAAAAWIYPFFFVTVSFVIFRGPSVSDVFRDVGCLFGAGGLPAATGPSVYYLRSFGGILILGLTGCTPAVKILYKKIRDRRGMGRILGAAEPVLLIAVLLLCTAYLVDGSFHPFLYFRF</sequence>
<name>A0A9D1P4S5_9FIRM</name>
<reference evidence="11" key="1">
    <citation type="submission" date="2020-10" db="EMBL/GenBank/DDBJ databases">
        <authorList>
            <person name="Gilroy R."/>
        </authorList>
    </citation>
    <scope>NUCLEOTIDE SEQUENCE</scope>
    <source>
        <strain evidence="11">CHK188-20938</strain>
    </source>
</reference>
<comment type="similarity">
    <text evidence="2 9">Belongs to the membrane-bound acyltransferase family.</text>
</comment>
<gene>
    <name evidence="11" type="ORF">IAB71_09090</name>
</gene>
<feature type="transmembrane region" description="Helical" evidence="10">
    <location>
        <begin position="47"/>
        <end position="65"/>
    </location>
</feature>
<dbReference type="GO" id="GO:0016746">
    <property type="term" value="F:acyltransferase activity"/>
    <property type="evidence" value="ECO:0007669"/>
    <property type="project" value="UniProtKB-KW"/>
</dbReference>
<evidence type="ECO:0000256" key="1">
    <source>
        <dbReference type="ARBA" id="ARBA00004651"/>
    </source>
</evidence>
<evidence type="ECO:0000256" key="5">
    <source>
        <dbReference type="ARBA" id="ARBA00022692"/>
    </source>
</evidence>
<reference evidence="11" key="2">
    <citation type="journal article" date="2021" name="PeerJ">
        <title>Extensive microbial diversity within the chicken gut microbiome revealed by metagenomics and culture.</title>
        <authorList>
            <person name="Gilroy R."/>
            <person name="Ravi A."/>
            <person name="Getino M."/>
            <person name="Pursley I."/>
            <person name="Horton D.L."/>
            <person name="Alikhan N.F."/>
            <person name="Baker D."/>
            <person name="Gharbi K."/>
            <person name="Hall N."/>
            <person name="Watson M."/>
            <person name="Adriaenssens E.M."/>
            <person name="Foster-Nyarko E."/>
            <person name="Jarju S."/>
            <person name="Secka A."/>
            <person name="Antonio M."/>
            <person name="Oren A."/>
            <person name="Chaudhuri R.R."/>
            <person name="La Ragione R."/>
            <person name="Hildebrand F."/>
            <person name="Pallen M.J."/>
        </authorList>
    </citation>
    <scope>NUCLEOTIDE SEQUENCE</scope>
    <source>
        <strain evidence="11">CHK188-20938</strain>
    </source>
</reference>
<feature type="transmembrane region" description="Helical" evidence="10">
    <location>
        <begin position="77"/>
        <end position="95"/>
    </location>
</feature>
<keyword evidence="5 10" id="KW-0812">Transmembrane</keyword>
<dbReference type="AlphaFoldDB" id="A0A9D1P4S5"/>
<evidence type="ECO:0000256" key="9">
    <source>
        <dbReference type="PIRNR" id="PIRNR016636"/>
    </source>
</evidence>
<evidence type="ECO:0000256" key="2">
    <source>
        <dbReference type="ARBA" id="ARBA00010323"/>
    </source>
</evidence>
<evidence type="ECO:0000313" key="11">
    <source>
        <dbReference type="EMBL" id="HIV25910.1"/>
    </source>
</evidence>
<feature type="transmembrane region" description="Helical" evidence="10">
    <location>
        <begin position="348"/>
        <end position="368"/>
    </location>
</feature>
<dbReference type="InterPro" id="IPR028362">
    <property type="entry name" value="AlgI"/>
</dbReference>
<evidence type="ECO:0000313" key="12">
    <source>
        <dbReference type="Proteomes" id="UP000824169"/>
    </source>
</evidence>
<accession>A0A9D1P4S5</accession>
<dbReference type="Proteomes" id="UP000824169">
    <property type="component" value="Unassembled WGS sequence"/>
</dbReference>
<proteinExistence type="inferred from homology"/>
<feature type="transmembrane region" description="Helical" evidence="10">
    <location>
        <begin position="306"/>
        <end position="336"/>
    </location>
</feature>
<keyword evidence="4 9" id="KW-0808">Transferase</keyword>
<dbReference type="PIRSF" id="PIRSF500217">
    <property type="entry name" value="AlgI"/>
    <property type="match status" value="1"/>
</dbReference>
<dbReference type="GO" id="GO:0005886">
    <property type="term" value="C:plasma membrane"/>
    <property type="evidence" value="ECO:0007669"/>
    <property type="project" value="UniProtKB-SubCell"/>
</dbReference>
<dbReference type="EMBL" id="DVOO01000027">
    <property type="protein sequence ID" value="HIV25910.1"/>
    <property type="molecule type" value="Genomic_DNA"/>
</dbReference>
<comment type="caution">
    <text evidence="11">The sequence shown here is derived from an EMBL/GenBank/DDBJ whole genome shotgun (WGS) entry which is preliminary data.</text>
</comment>
<evidence type="ECO:0000256" key="6">
    <source>
        <dbReference type="ARBA" id="ARBA00022989"/>
    </source>
</evidence>
<dbReference type="InterPro" id="IPR051085">
    <property type="entry name" value="MB_O-acyltransferase"/>
</dbReference>
<keyword evidence="6 10" id="KW-1133">Transmembrane helix</keyword>
<keyword evidence="3 9" id="KW-1003">Cell membrane</keyword>
<evidence type="ECO:0000256" key="7">
    <source>
        <dbReference type="ARBA" id="ARBA00023136"/>
    </source>
</evidence>
<dbReference type="PANTHER" id="PTHR13285:SF23">
    <property type="entry name" value="TEICHOIC ACID D-ALANYLTRANSFERASE"/>
    <property type="match status" value="1"/>
</dbReference>
<feature type="transmembrane region" description="Helical" evidence="10">
    <location>
        <begin position="380"/>
        <end position="398"/>
    </location>
</feature>
<evidence type="ECO:0000256" key="3">
    <source>
        <dbReference type="ARBA" id="ARBA00022475"/>
    </source>
</evidence>
<dbReference type="PIRSF" id="PIRSF016636">
    <property type="entry name" value="AlgI_DltB"/>
    <property type="match status" value="1"/>
</dbReference>
<evidence type="ECO:0000256" key="8">
    <source>
        <dbReference type="ARBA" id="ARBA00023315"/>
    </source>
</evidence>
<feature type="transmembrane region" description="Helical" evidence="10">
    <location>
        <begin position="404"/>
        <end position="422"/>
    </location>
</feature>
<keyword evidence="7 9" id="KW-0472">Membrane</keyword>
<protein>
    <submittedName>
        <fullName evidence="11">MBOAT family protein</fullName>
    </submittedName>
</protein>
<dbReference type="Pfam" id="PF03062">
    <property type="entry name" value="MBOAT"/>
    <property type="match status" value="1"/>
</dbReference>
<feature type="transmembrane region" description="Helical" evidence="10">
    <location>
        <begin position="434"/>
        <end position="455"/>
    </location>
</feature>
<feature type="transmembrane region" description="Helical" evidence="10">
    <location>
        <begin position="220"/>
        <end position="236"/>
    </location>
</feature>
<keyword evidence="8 9" id="KW-0012">Acyltransferase</keyword>
<feature type="transmembrane region" description="Helical" evidence="10">
    <location>
        <begin position="115"/>
        <end position="137"/>
    </location>
</feature>